<gene>
    <name evidence="1" type="ORF">JOQ06_028458</name>
</gene>
<dbReference type="Proteomes" id="UP001219934">
    <property type="component" value="Unassembled WGS sequence"/>
</dbReference>
<feature type="non-terminal residue" evidence="1">
    <location>
        <position position="1"/>
    </location>
</feature>
<protein>
    <submittedName>
        <fullName evidence="1">Uncharacterized protein</fullName>
    </submittedName>
</protein>
<accession>A0AAD6B9Z4</accession>
<keyword evidence="2" id="KW-1185">Reference proteome</keyword>
<organism evidence="1 2">
    <name type="scientific">Pogonophryne albipinna</name>
    <dbReference type="NCBI Taxonomy" id="1090488"/>
    <lineage>
        <taxon>Eukaryota</taxon>
        <taxon>Metazoa</taxon>
        <taxon>Chordata</taxon>
        <taxon>Craniata</taxon>
        <taxon>Vertebrata</taxon>
        <taxon>Euteleostomi</taxon>
        <taxon>Actinopterygii</taxon>
        <taxon>Neopterygii</taxon>
        <taxon>Teleostei</taxon>
        <taxon>Neoteleostei</taxon>
        <taxon>Acanthomorphata</taxon>
        <taxon>Eupercaria</taxon>
        <taxon>Perciformes</taxon>
        <taxon>Notothenioidei</taxon>
        <taxon>Pogonophryne</taxon>
    </lineage>
</organism>
<comment type="caution">
    <text evidence="1">The sequence shown here is derived from an EMBL/GenBank/DDBJ whole genome shotgun (WGS) entry which is preliminary data.</text>
</comment>
<evidence type="ECO:0000313" key="2">
    <source>
        <dbReference type="Proteomes" id="UP001219934"/>
    </source>
</evidence>
<dbReference type="AlphaFoldDB" id="A0AAD6B9Z4"/>
<sequence length="69" mass="7570">IFVVSTSMRSRTITHLAPVPRLDMAAHLKDDASHPFSLSTPPRVSGSDCCQTQRGMQTSWHLPCLCDSS</sequence>
<dbReference type="EMBL" id="JAPTMU010000008">
    <property type="protein sequence ID" value="KAJ4938995.1"/>
    <property type="molecule type" value="Genomic_DNA"/>
</dbReference>
<name>A0AAD6B9Z4_9TELE</name>
<reference evidence="1" key="1">
    <citation type="submission" date="2022-11" db="EMBL/GenBank/DDBJ databases">
        <title>Chromosome-level genome of Pogonophryne albipinna.</title>
        <authorList>
            <person name="Jo E."/>
        </authorList>
    </citation>
    <scope>NUCLEOTIDE SEQUENCE</scope>
    <source>
        <strain evidence="1">SGF0006</strain>
        <tissue evidence="1">Muscle</tissue>
    </source>
</reference>
<evidence type="ECO:0000313" key="1">
    <source>
        <dbReference type="EMBL" id="KAJ4938995.1"/>
    </source>
</evidence>
<proteinExistence type="predicted"/>